<evidence type="ECO:0000313" key="1">
    <source>
        <dbReference type="EMBL" id="KAH0215322.1"/>
    </source>
</evidence>
<comment type="caution">
    <text evidence="1">The sequence shown here is derived from an EMBL/GenBank/DDBJ whole genome shotgun (WGS) entry which is preliminary data.</text>
</comment>
<dbReference type="InterPro" id="IPR036412">
    <property type="entry name" value="HAD-like_sf"/>
</dbReference>
<dbReference type="EMBL" id="JAHFYH010000073">
    <property type="protein sequence ID" value="KAH0215322.1"/>
    <property type="molecule type" value="Genomic_DNA"/>
</dbReference>
<dbReference type="PANTHER" id="PTHR28181">
    <property type="entry name" value="UPF0655 PROTEIN YCR015C"/>
    <property type="match status" value="1"/>
</dbReference>
<proteinExistence type="predicted"/>
<organism evidence="1 2">
    <name type="scientific">Aureobasidium melanogenum</name>
    <name type="common">Aureobasidium pullulans var. melanogenum</name>
    <dbReference type="NCBI Taxonomy" id="46634"/>
    <lineage>
        <taxon>Eukaryota</taxon>
        <taxon>Fungi</taxon>
        <taxon>Dikarya</taxon>
        <taxon>Ascomycota</taxon>
        <taxon>Pezizomycotina</taxon>
        <taxon>Dothideomycetes</taxon>
        <taxon>Dothideomycetidae</taxon>
        <taxon>Dothideales</taxon>
        <taxon>Saccotheciaceae</taxon>
        <taxon>Aureobasidium</taxon>
    </lineage>
</organism>
<dbReference type="Gene3D" id="3.40.50.1000">
    <property type="entry name" value="HAD superfamily/HAD-like"/>
    <property type="match status" value="1"/>
</dbReference>
<dbReference type="OrthoDB" id="10255128at2759"/>
<dbReference type="Proteomes" id="UP000767238">
    <property type="component" value="Unassembled WGS sequence"/>
</dbReference>
<reference evidence="1" key="2">
    <citation type="submission" date="2021-08" db="EMBL/GenBank/DDBJ databases">
        <authorList>
            <person name="Gostincar C."/>
            <person name="Sun X."/>
            <person name="Song Z."/>
            <person name="Gunde-Cimerman N."/>
        </authorList>
    </citation>
    <scope>NUCLEOTIDE SEQUENCE</scope>
    <source>
        <strain evidence="1">EXF-8016</strain>
    </source>
</reference>
<dbReference type="InterPro" id="IPR023214">
    <property type="entry name" value="HAD_sf"/>
</dbReference>
<evidence type="ECO:0000313" key="2">
    <source>
        <dbReference type="Proteomes" id="UP000767238"/>
    </source>
</evidence>
<dbReference type="InterPro" id="IPR050849">
    <property type="entry name" value="HAD-like_hydrolase_phosphatase"/>
</dbReference>
<reference evidence="1" key="1">
    <citation type="journal article" date="2021" name="J Fungi (Basel)">
        <title>Virulence traits and population genomics of the black yeast Aureobasidium melanogenum.</title>
        <authorList>
            <person name="Cernosa A."/>
            <person name="Sun X."/>
            <person name="Gostincar C."/>
            <person name="Fang C."/>
            <person name="Gunde-Cimerman N."/>
            <person name="Song Z."/>
        </authorList>
    </citation>
    <scope>NUCLEOTIDE SEQUENCE</scope>
    <source>
        <strain evidence="1">EXF-8016</strain>
    </source>
</reference>
<gene>
    <name evidence="1" type="ORF">KCV03_g8047</name>
</gene>
<name>A0A9P8GA02_AURME</name>
<dbReference type="AlphaFoldDB" id="A0A9P8GA02"/>
<feature type="non-terminal residue" evidence="1">
    <location>
        <position position="327"/>
    </location>
</feature>
<accession>A0A9P8GA02</accession>
<dbReference type="PANTHER" id="PTHR28181:SF1">
    <property type="entry name" value="COLD TOLERANCE PROTEIN 1"/>
    <property type="match status" value="1"/>
</dbReference>
<sequence>MKLRRPIHLILDWDGTLTRKDTLSLVGNIAYHANSSTSLPPWSDFVNGYMTDYTEHASRYEPTSSARTTIDQERQWLASLTPIENKSVQRVESSRIFKRVKASHVDHIAASSVENGDLQLRSDWDSLFQTLLSSPNNKISILSVNWSAQFIRQSLLSASAKLTSPANETLYPYVTGMDIQANEISNLESAKGSDGRLSKDSSSGIRTSADKLSRLPLRCQQKLEICALTREFAEQQDDLVVYIGDSATDLEALLAADVGICIRDDPMGSSQRELAETLHRIGVDVRSIDEDIDLKRAADGQMVVYWTRGFDLVVKALSRLEVFLRSH</sequence>
<protein>
    <submittedName>
        <fullName evidence="1">Uncharacterized protein</fullName>
    </submittedName>
</protein>
<dbReference type="SUPFAM" id="SSF56784">
    <property type="entry name" value="HAD-like"/>
    <property type="match status" value="1"/>
</dbReference>